<feature type="compositionally biased region" description="Polar residues" evidence="17">
    <location>
        <begin position="1063"/>
        <end position="1076"/>
    </location>
</feature>
<dbReference type="EC" id="5.2.1.8" evidence="7"/>
<dbReference type="PANTHER" id="PTHR45625:SF1">
    <property type="entry name" value="RING-TYPE E3 UBIQUITIN-PROTEIN LIGASE PPIL2"/>
    <property type="match status" value="1"/>
</dbReference>
<feature type="domain" description="U-box" evidence="19">
    <location>
        <begin position="2205"/>
        <end position="2278"/>
    </location>
</feature>
<feature type="compositionally biased region" description="Polar residues" evidence="17">
    <location>
        <begin position="101"/>
        <end position="110"/>
    </location>
</feature>
<sequence>MSSGHDELVQHLLYEVALSGSHGFGIQELKTAAHNFYHERNGQSLQQRPPPDEGDLLFSETPPTSIVVVDDVLIETVWAALSKHDDINVANTESETDHASDSNATPSTTAVAGAQHADERLFATEERMWHAIAGHGIDTKRIPYLEFQCLSVIAAHGRTGVLQPDITRITGQQKQSVPKRTQNLADKGYVTKKSVLATGTKTSLLTLKKFEEKSSDVAIAPQGVVSKQKGAQSAFSKDSTGRLIIDYDKWFDASMALLQEQPNQVLAIQDLRLAFNIHKKKYETRCLMRCIRRLARQGCLRKLSAKATNDEGHLLNSKEVRCIQLTREPTASDKDIWKKVDKAERHRSSGLIDGELAMSSQLDGGDDVGGEDAGGESEIEMIENDQDEEEDGEGRGNLAQRQLPQWRADMPLPNLLYSIIEEAGADGISSVDLNTLIAGNFLRRPLDEQMARLTDIWQYSQPPHLRHLAVVRDTSTKNKSTFYHYRTLPNFEQAVENGWTVWSAIQDSNTRTLKGQGTYTTAPSATSLETDQWGFPKPVSSQFVGGDGRASLADAAKPARRMASGVSLPREDASQATPGRAPGPGRRVSVHPTKPSQTDSGDSELRTNTKRTTPRVLKRPRIAPEKDDAEFKDWASKTARRILRAQNPDVGRSEEGEPPAKRKRRDDTASVHPEGDDESLLAGVRSELLSRSRPGIYINPPGSRDLKAQWYFEVGRPKNALIAVFKSNRLHEFEFFKDEEQALPSTKRSLSRAEAVEGHAGPPSKRPRHGSISEQTHLTMNPSDHILSGQSNATQSSKDQDVGDNTSESPLVIAPATPAKPSPASGPKFDRAFVLARPNEEFHHVGRGMYRRGPPPIKQKKKDSAVQKGISAASPVRNLSPTDVSKRPSSSRQLSDAPSNAAAPNGDDDSREGVGTAASDGDANGAGDTSEVNDLINAPGETPVESSTALETPRPPTQDKVQPIGPALTENVALPPSDVDSSTAKRSYNLNTVASPLAIVRPYGTPVTTPTNKATARLQSSSHKPQSPRSPLAVFRPYYGKAVQSDVQSLQAAPAHPPASSSVQTNEPSITPTGDSLQEHIEDNIEFNGNESSKTASDSMPAPPTDKQANVTSLAPGQFKFGKRQNVKAGTRPRAGNVVHQRTNLIFDVLDQCNGVFPGNREIWYPFATLWFKLYSQTPDRRTVDQSVKTLIDTGKLKKLTFTFQSEKGENVTRSVLTLPEIDSSSELVDQMKQAIITAHPIQHLPDDADISAELRARVANHPQAQGKQQSVGMPVSQQRHYKEEFPSVENFVVQRTKQSIDMYNAAARAEGWKDATERSLAKSKENSRLALARLKRRQMEMGKSRKRKAASSDSDASDDDGDREVEGRLPNGDDEYVPRKKTQAKFLRRVKRKTLQEPGSLTFRVQVLPRSILQNLPGRGVKKLYLALRGLIYHAPTGTFGSRDVWLPGVQENDYEENARSQGRSTPKSKARPSDDTTYDRDYVRSHPEIQFFHKGRGRYKKGERPAKASLQAQTQPITVPTDDVHSSSEDDASSGAERESSPPINDTTSISATNTPTGPPSETPAKSREPTFNKAHVQAHPQEDFYHVGAGRYRRGISSKRTNAAARRSTVVADSPGYVASASATSAVFHSPTGTFVEAAPQLGQATYQKPSRWLSSTVSQSSAAPVYKSRRKNADDDHHSASKAKQWFKAGDLRDLVIALSMVKTLCGGLSQLRLNWEIVAHSLAFKYDAETLRVSWTQYSNAHIEEVDGLREKVRGFFLEAYERGELPAINFSDLSNSDWPALFQWWKKQAQIPRRKPRVTFAPVPERFQSTDLPASVAALHDQYAVQVPSGSTMPENEGYFSGKVESARNALAQTILHGTSFVGSNTYLGMPDNIALLKSWCRAVAATPDDVYNAELAAGKLGIFDNTSLQKAVDELVNAGVLFAERKERQLPGRNFHFTKTFLKLFRRWPSDDKGFLREVAATREAVLSCLENDDSYELDFHASDAETLVLTNLVAQGQLRVDSALPERNDDFDAPWPKLTVWGLGDADSLYNSHEFDVSRSRFAVSYEKTPAFASGHGLTAKPVPMLPTAIDGERGQRLPLWIDIHGNLVSRFWEMTVHSVLHVIAYRTGVTSTGIEKAHEGKLWLWEIHMVMKWMEDVGIAMRFGPGKEKDGIWQGGWRASTDKLYITHSEWSSEDAFGAAAGANARKPGNLGANFKRLPFNFCAVSLQPFEHPVCTAQGTIFDLTNILPWIKKHGTNPVNGQPLKSADLIKLNFAKNDEGEYVDPVTYKVFTDNTHIVALRNTGNVFSYDTVDRLNIKAKNRKDLLNDKDFKRSDIIVLQDPQNVESRDLSQFKYLQEGVSTLTPEQEEERSAGVKEGSLGSAAKILKAKEAVERRRAEREKGAASGASGTEAQALANARKAHAEVKNAKATKAVPYNAAQHTTGQAAASFTSTGLTPNTSTERAIMSDEEYMLKPRRVKQKGYARISTSHGDLNLELYPEYAPKAVWNFIQLSKRGYYKGVGFHRNIKNFMIQGGDPTGTGRGGTSSWGKAFADEFEGPLTHDGRGVMSMANKGKDTNTSQFFILYRQAKHLDRKHTIFGRVTEGLDTTLRRLEAVDVDDKSRPLDECRIEDVVVYHDPFEEFLKQRSEREAEEARQERLKAEGGAEDDKTTWTGKRIRADGRVQQADDAETGIGKYLKQAASSAAAQEEDEIVGEWEEPEPMPPPSKKLKKGGGGGGGFGNFDSW</sequence>
<dbReference type="InterPro" id="IPR044666">
    <property type="entry name" value="Cyclophilin_A-like"/>
</dbReference>
<dbReference type="InterPro" id="IPR020892">
    <property type="entry name" value="Cyclophilin-type_PPIase_CS"/>
</dbReference>
<protein>
    <recommendedName>
        <fullName evidence="8">Peptidyl-prolyl cis-trans isomerase-like 2</fullName>
        <ecNumber evidence="6">2.3.2.27</ecNumber>
        <ecNumber evidence="7">5.2.1.8</ecNumber>
    </recommendedName>
    <alternativeName>
        <fullName evidence="14">Cyclophilin-60</fullName>
    </alternativeName>
    <alternativeName>
        <fullName evidence="15">Cyclophilin-like protein Cyp-60</fullName>
    </alternativeName>
    <alternativeName>
        <fullName evidence="16">RING-type E3 ubiquitin transferase isomerase-like 2</fullName>
    </alternativeName>
</protein>
<feature type="region of interest" description="Disordered" evidence="17">
    <location>
        <begin position="1336"/>
        <end position="1383"/>
    </location>
</feature>
<dbReference type="VEuPathDB" id="FungiDB:BTJ68_12348"/>
<evidence type="ECO:0000259" key="18">
    <source>
        <dbReference type="PROSITE" id="PS50072"/>
    </source>
</evidence>
<feature type="compositionally biased region" description="Basic and acidic residues" evidence="17">
    <location>
        <begin position="1473"/>
        <end position="1489"/>
    </location>
</feature>
<dbReference type="GO" id="GO:0061630">
    <property type="term" value="F:ubiquitin protein ligase activity"/>
    <property type="evidence" value="ECO:0007669"/>
    <property type="project" value="UniProtKB-EC"/>
</dbReference>
<dbReference type="SMART" id="SM00504">
    <property type="entry name" value="Ubox"/>
    <property type="match status" value="1"/>
</dbReference>
<dbReference type="PROSITE" id="PS50072">
    <property type="entry name" value="CSA_PPIASE_2"/>
    <property type="match status" value="1"/>
</dbReference>
<dbReference type="FunFam" id="3.30.40.10:FF:000079">
    <property type="entry name" value="Peptidyl-prolyl cis-trans isomerase 2"/>
    <property type="match status" value="1"/>
</dbReference>
<feature type="compositionally biased region" description="Low complexity" evidence="17">
    <location>
        <begin position="915"/>
        <end position="930"/>
    </location>
</feature>
<dbReference type="InterPro" id="IPR029000">
    <property type="entry name" value="Cyclophilin-like_dom_sf"/>
</dbReference>
<dbReference type="EC" id="2.3.2.27" evidence="6"/>
<dbReference type="Pfam" id="PF00160">
    <property type="entry name" value="Pro_isomerase"/>
    <property type="match status" value="1"/>
</dbReference>
<dbReference type="CDD" id="cd01923">
    <property type="entry name" value="cyclophilin_RING"/>
    <property type="match status" value="1"/>
</dbReference>
<dbReference type="InterPro" id="IPR046488">
    <property type="entry name" value="Sfc3/Tfc3_C"/>
</dbReference>
<dbReference type="Gene3D" id="3.30.40.10">
    <property type="entry name" value="Zinc/RING finger domain, C3HC4 (zinc finger)"/>
    <property type="match status" value="1"/>
</dbReference>
<feature type="region of interest" description="Disordered" evidence="17">
    <location>
        <begin position="1088"/>
        <end position="1117"/>
    </location>
</feature>
<comment type="catalytic activity">
    <reaction evidence="2">
        <text>[protein]-peptidylproline (omega=180) = [protein]-peptidylproline (omega=0)</text>
        <dbReference type="Rhea" id="RHEA:16237"/>
        <dbReference type="Rhea" id="RHEA-COMP:10747"/>
        <dbReference type="Rhea" id="RHEA-COMP:10748"/>
        <dbReference type="ChEBI" id="CHEBI:83833"/>
        <dbReference type="ChEBI" id="CHEBI:83834"/>
        <dbReference type="EC" id="5.2.1.8"/>
    </reaction>
</comment>
<feature type="region of interest" description="Disordered" evidence="17">
    <location>
        <begin position="1312"/>
        <end position="1331"/>
    </location>
</feature>
<dbReference type="InterPro" id="IPR003613">
    <property type="entry name" value="Ubox_domain"/>
</dbReference>
<evidence type="ECO:0000256" key="3">
    <source>
        <dbReference type="ARBA" id="ARBA00003697"/>
    </source>
</evidence>
<evidence type="ECO:0000256" key="16">
    <source>
        <dbReference type="ARBA" id="ARBA00033051"/>
    </source>
</evidence>
<feature type="region of interest" description="Disordered" evidence="17">
    <location>
        <begin position="845"/>
        <end position="985"/>
    </location>
</feature>
<proteinExistence type="inferred from homology"/>
<feature type="compositionally biased region" description="Basic and acidic residues" evidence="17">
    <location>
        <begin position="651"/>
        <end position="669"/>
    </location>
</feature>
<comment type="catalytic activity">
    <reaction evidence="1">
        <text>S-ubiquitinyl-[E2 ubiquitin-conjugating enzyme]-L-cysteine + [acceptor protein]-L-lysine = [E2 ubiquitin-conjugating enzyme]-L-cysteine + N(6)-ubiquitinyl-[acceptor protein]-L-lysine.</text>
        <dbReference type="EC" id="2.3.2.27"/>
    </reaction>
</comment>
<name>A0A3M7CI84_HORWE</name>
<evidence type="ECO:0000256" key="14">
    <source>
        <dbReference type="ARBA" id="ARBA00030661"/>
    </source>
</evidence>
<feature type="region of interest" description="Disordered" evidence="17">
    <location>
        <begin position="1046"/>
        <end position="1076"/>
    </location>
</feature>
<evidence type="ECO:0000256" key="2">
    <source>
        <dbReference type="ARBA" id="ARBA00000971"/>
    </source>
</evidence>
<evidence type="ECO:0000256" key="15">
    <source>
        <dbReference type="ARBA" id="ARBA00030942"/>
    </source>
</evidence>
<feature type="compositionally biased region" description="Polar residues" evidence="17">
    <location>
        <begin position="514"/>
        <end position="530"/>
    </location>
</feature>
<feature type="region of interest" description="Disordered" evidence="17">
    <location>
        <begin position="92"/>
        <end position="113"/>
    </location>
</feature>
<evidence type="ECO:0000256" key="9">
    <source>
        <dbReference type="ARBA" id="ARBA00022679"/>
    </source>
</evidence>
<evidence type="ECO:0000256" key="11">
    <source>
        <dbReference type="ARBA" id="ARBA00023110"/>
    </source>
</evidence>
<comment type="caution">
    <text evidence="20">The sequence shown here is derived from an EMBL/GenBank/DDBJ whole genome shotgun (WGS) entry which is preliminary data.</text>
</comment>
<accession>A0A3M7CI84</accession>
<dbReference type="FunFam" id="2.40.100.10:FF:000014">
    <property type="entry name" value="Peptidyl-prolyl cis-trans isomerase cyp65"/>
    <property type="match status" value="1"/>
</dbReference>
<feature type="compositionally biased region" description="Basic and acidic residues" evidence="17">
    <location>
        <begin position="1312"/>
        <end position="1328"/>
    </location>
</feature>
<feature type="region of interest" description="Disordered" evidence="17">
    <location>
        <begin position="514"/>
        <end position="682"/>
    </location>
</feature>
<feature type="compositionally biased region" description="Polar residues" evidence="17">
    <location>
        <begin position="1088"/>
        <end position="1098"/>
    </location>
</feature>
<feature type="region of interest" description="Disordered" evidence="17">
    <location>
        <begin position="354"/>
        <end position="374"/>
    </location>
</feature>
<evidence type="ECO:0000256" key="6">
    <source>
        <dbReference type="ARBA" id="ARBA00012483"/>
    </source>
</evidence>
<feature type="region of interest" description="Disordered" evidence="17">
    <location>
        <begin position="2380"/>
        <end position="2412"/>
    </location>
</feature>
<dbReference type="PANTHER" id="PTHR45625">
    <property type="entry name" value="PEPTIDYL-PROLYL CIS-TRANS ISOMERASE-RELATED"/>
    <property type="match status" value="1"/>
</dbReference>
<dbReference type="SUPFAM" id="SSF57850">
    <property type="entry name" value="RING/U-box"/>
    <property type="match status" value="1"/>
</dbReference>
<feature type="compositionally biased region" description="Basic and acidic residues" evidence="17">
    <location>
        <begin position="2380"/>
        <end position="2392"/>
    </location>
</feature>
<evidence type="ECO:0000256" key="12">
    <source>
        <dbReference type="ARBA" id="ARBA00023235"/>
    </source>
</evidence>
<comment type="similarity">
    <text evidence="5">Belongs to the cyclophilin-type PPIase family. PPIL2 subfamily.</text>
</comment>
<gene>
    <name evidence="20" type="ORF">D0865_06180</name>
</gene>
<evidence type="ECO:0000313" key="21">
    <source>
        <dbReference type="Proteomes" id="UP000270230"/>
    </source>
</evidence>
<feature type="compositionally biased region" description="Polar residues" evidence="17">
    <location>
        <begin position="877"/>
        <end position="898"/>
    </location>
</feature>
<evidence type="ECO:0000313" key="20">
    <source>
        <dbReference type="EMBL" id="RMY51724.1"/>
    </source>
</evidence>
<comment type="function">
    <text evidence="3">May catalyze the cis-trans isomerization of proline imidic peptide bonds in oligopeptides thereby assisting the folding of proteins. May also function as a chaperone, playing a role in intracellular transport of proteins. May also have a protein ubiquitin ligase activity acting as an E3 ubiquitin protein ligase or as a ubiquitin-ubiquitin ligase promoting elongation of ubiquitin chains on proteins.</text>
</comment>
<feature type="region of interest" description="Disordered" evidence="17">
    <location>
        <begin position="2638"/>
        <end position="2662"/>
    </location>
</feature>
<evidence type="ECO:0000256" key="13">
    <source>
        <dbReference type="ARBA" id="ARBA00023242"/>
    </source>
</evidence>
<evidence type="ECO:0000256" key="5">
    <source>
        <dbReference type="ARBA" id="ARBA00007930"/>
    </source>
</evidence>
<feature type="compositionally biased region" description="Basic residues" evidence="17">
    <location>
        <begin position="608"/>
        <end position="621"/>
    </location>
</feature>
<keyword evidence="12" id="KW-0413">Isomerase</keyword>
<feature type="region of interest" description="Disordered" evidence="17">
    <location>
        <begin position="1457"/>
        <end position="1572"/>
    </location>
</feature>
<evidence type="ECO:0000256" key="7">
    <source>
        <dbReference type="ARBA" id="ARBA00013194"/>
    </source>
</evidence>
<dbReference type="InterPro" id="IPR013083">
    <property type="entry name" value="Znf_RING/FYVE/PHD"/>
</dbReference>
<keyword evidence="10" id="KW-0833">Ubl conjugation pathway</keyword>
<dbReference type="EMBL" id="QWIN01000440">
    <property type="protein sequence ID" value="RMY51724.1"/>
    <property type="molecule type" value="Genomic_DNA"/>
</dbReference>
<feature type="compositionally biased region" description="Gly residues" evidence="17">
    <location>
        <begin position="2723"/>
        <end position="2736"/>
    </location>
</feature>
<dbReference type="Proteomes" id="UP000270230">
    <property type="component" value="Unassembled WGS sequence"/>
</dbReference>
<feature type="compositionally biased region" description="Acidic residues" evidence="17">
    <location>
        <begin position="2698"/>
        <end position="2711"/>
    </location>
</feature>
<feature type="region of interest" description="Disordered" evidence="17">
    <location>
        <begin position="742"/>
        <end position="829"/>
    </location>
</feature>
<feature type="compositionally biased region" description="Polar residues" evidence="17">
    <location>
        <begin position="772"/>
        <end position="809"/>
    </location>
</feature>
<evidence type="ECO:0000256" key="4">
    <source>
        <dbReference type="ARBA" id="ARBA00004123"/>
    </source>
</evidence>
<organism evidence="20 21">
    <name type="scientific">Hortaea werneckii</name>
    <name type="common">Black yeast</name>
    <name type="synonym">Cladosporium werneckii</name>
    <dbReference type="NCBI Taxonomy" id="91943"/>
    <lineage>
        <taxon>Eukaryota</taxon>
        <taxon>Fungi</taxon>
        <taxon>Dikarya</taxon>
        <taxon>Ascomycota</taxon>
        <taxon>Pezizomycotina</taxon>
        <taxon>Dothideomycetes</taxon>
        <taxon>Dothideomycetidae</taxon>
        <taxon>Mycosphaerellales</taxon>
        <taxon>Teratosphaeriaceae</taxon>
        <taxon>Hortaea</taxon>
    </lineage>
</organism>
<dbReference type="InterPro" id="IPR007309">
    <property type="entry name" value="TFIIIC_Bblock-bd"/>
</dbReference>
<keyword evidence="9" id="KW-0808">Transferase</keyword>
<feature type="compositionally biased region" description="Polar residues" evidence="17">
    <location>
        <begin position="1006"/>
        <end position="1029"/>
    </location>
</feature>
<dbReference type="SUPFAM" id="SSF50891">
    <property type="entry name" value="Cyclophilin-like"/>
    <property type="match status" value="1"/>
</dbReference>
<evidence type="ECO:0000256" key="1">
    <source>
        <dbReference type="ARBA" id="ARBA00000900"/>
    </source>
</evidence>
<dbReference type="PRINTS" id="PR00153">
    <property type="entry name" value="CSAPPISMRASE"/>
</dbReference>
<dbReference type="Pfam" id="PF04182">
    <property type="entry name" value="B-block_TFIIIC"/>
    <property type="match status" value="1"/>
</dbReference>
<dbReference type="GO" id="GO:0003755">
    <property type="term" value="F:peptidyl-prolyl cis-trans isomerase activity"/>
    <property type="evidence" value="ECO:0007669"/>
    <property type="project" value="UniProtKB-KW"/>
</dbReference>
<dbReference type="OrthoDB" id="407558at2759"/>
<dbReference type="InterPro" id="IPR002130">
    <property type="entry name" value="Cyclophilin-type_PPIase_dom"/>
</dbReference>
<feature type="region of interest" description="Disordered" evidence="17">
    <location>
        <begin position="2690"/>
        <end position="2736"/>
    </location>
</feature>
<dbReference type="PROSITE" id="PS51698">
    <property type="entry name" value="U_BOX"/>
    <property type="match status" value="1"/>
</dbReference>
<feature type="domain" description="PPIase cyclophilin-type" evidence="18">
    <location>
        <begin position="2481"/>
        <end position="2625"/>
    </location>
</feature>
<feature type="compositionally biased region" description="Basic and acidic residues" evidence="17">
    <location>
        <begin position="622"/>
        <end position="635"/>
    </location>
</feature>
<feature type="compositionally biased region" description="Low complexity" evidence="17">
    <location>
        <begin position="1052"/>
        <end position="1062"/>
    </location>
</feature>
<evidence type="ECO:0000256" key="10">
    <source>
        <dbReference type="ARBA" id="ARBA00022786"/>
    </source>
</evidence>
<keyword evidence="11" id="KW-0697">Rotamase</keyword>
<dbReference type="CDD" id="cd16169">
    <property type="entry name" value="Tau138_eWH"/>
    <property type="match status" value="1"/>
</dbReference>
<keyword evidence="13" id="KW-0539">Nucleus</keyword>
<dbReference type="InterPro" id="IPR026951">
    <property type="entry name" value="PPIL2_U-box_dom"/>
</dbReference>
<dbReference type="PROSITE" id="PS00170">
    <property type="entry name" value="CSA_PPIASE_1"/>
    <property type="match status" value="1"/>
</dbReference>
<dbReference type="GO" id="GO:0071013">
    <property type="term" value="C:catalytic step 2 spliceosome"/>
    <property type="evidence" value="ECO:0007669"/>
    <property type="project" value="TreeGrafter"/>
</dbReference>
<evidence type="ECO:0000259" key="19">
    <source>
        <dbReference type="PROSITE" id="PS51698"/>
    </source>
</evidence>
<feature type="compositionally biased region" description="Basic and acidic residues" evidence="17">
    <location>
        <begin position="2638"/>
        <end position="2661"/>
    </location>
</feature>
<comment type="subcellular location">
    <subcellularLocation>
        <location evidence="4">Nucleus</location>
    </subcellularLocation>
</comment>
<dbReference type="Gene3D" id="2.40.100.10">
    <property type="entry name" value="Cyclophilin-like"/>
    <property type="match status" value="1"/>
</dbReference>
<evidence type="ECO:0000256" key="17">
    <source>
        <dbReference type="SAM" id="MobiDB-lite"/>
    </source>
</evidence>
<feature type="compositionally biased region" description="Acidic residues" evidence="17">
    <location>
        <begin position="364"/>
        <end position="374"/>
    </location>
</feature>
<evidence type="ECO:0000256" key="8">
    <source>
        <dbReference type="ARBA" id="ARBA00020592"/>
    </source>
</evidence>
<feature type="compositionally biased region" description="Low complexity" evidence="17">
    <location>
        <begin position="814"/>
        <end position="827"/>
    </location>
</feature>
<dbReference type="GO" id="GO:0006457">
    <property type="term" value="P:protein folding"/>
    <property type="evidence" value="ECO:0007669"/>
    <property type="project" value="InterPro"/>
</dbReference>
<feature type="compositionally biased region" description="Polar residues" evidence="17">
    <location>
        <begin position="1544"/>
        <end position="1558"/>
    </location>
</feature>
<dbReference type="InterPro" id="IPR035625">
    <property type="entry name" value="Tfc3-like_eWH"/>
</dbReference>
<dbReference type="CDD" id="cd16663">
    <property type="entry name" value="RING-Ubox_PPIL2"/>
    <property type="match status" value="1"/>
</dbReference>
<feature type="region of interest" description="Disordered" evidence="17">
    <location>
        <begin position="1004"/>
        <end position="1032"/>
    </location>
</feature>
<reference evidence="20 21" key="1">
    <citation type="journal article" date="2018" name="BMC Genomics">
        <title>Genomic evidence for intraspecific hybridization in a clonal and extremely halotolerant yeast.</title>
        <authorList>
            <person name="Gostincar C."/>
            <person name="Stajich J.E."/>
            <person name="Zupancic J."/>
            <person name="Zalar P."/>
            <person name="Gunde-Cimerman N."/>
        </authorList>
    </citation>
    <scope>NUCLEOTIDE SEQUENCE [LARGE SCALE GENOMIC DNA]</scope>
    <source>
        <strain evidence="20 21">EXF-151</strain>
    </source>
</reference>
<dbReference type="GO" id="GO:0000209">
    <property type="term" value="P:protein polyubiquitination"/>
    <property type="evidence" value="ECO:0007669"/>
    <property type="project" value="TreeGrafter"/>
</dbReference>
<dbReference type="Pfam" id="PF20222">
    <property type="entry name" value="DUF6581"/>
    <property type="match status" value="1"/>
</dbReference>